<sequence length="90" mass="9449">MRRAPDGQTWWPGLVPGAVDDPEGLRHLVLVWAGDPVGGTTAGWLGVPYAGPPGSPPWLAITPVWHHGPGDVPRPREPIVVVPRSGAGRA</sequence>
<dbReference type="Proteomes" id="UP001595909">
    <property type="component" value="Unassembled WGS sequence"/>
</dbReference>
<comment type="caution">
    <text evidence="2">The sequence shown here is derived from an EMBL/GenBank/DDBJ whole genome shotgun (WGS) entry which is preliminary data.</text>
</comment>
<name>A0ABV9RWE8_9PSEU</name>
<feature type="region of interest" description="Disordered" evidence="1">
    <location>
        <begin position="70"/>
        <end position="90"/>
    </location>
</feature>
<dbReference type="EMBL" id="JBHSIM010000062">
    <property type="protein sequence ID" value="MFC4836472.1"/>
    <property type="molecule type" value="Genomic_DNA"/>
</dbReference>
<keyword evidence="3" id="KW-1185">Reference proteome</keyword>
<dbReference type="RefSeq" id="WP_274189135.1">
    <property type="nucleotide sequence ID" value="NZ_BAABHN010000062.1"/>
</dbReference>
<accession>A0ABV9RWE8</accession>
<evidence type="ECO:0000313" key="3">
    <source>
        <dbReference type="Proteomes" id="UP001595909"/>
    </source>
</evidence>
<reference evidence="3" key="1">
    <citation type="journal article" date="2019" name="Int. J. Syst. Evol. Microbiol.">
        <title>The Global Catalogue of Microorganisms (GCM) 10K type strain sequencing project: providing services to taxonomists for standard genome sequencing and annotation.</title>
        <authorList>
            <consortium name="The Broad Institute Genomics Platform"/>
            <consortium name="The Broad Institute Genome Sequencing Center for Infectious Disease"/>
            <person name="Wu L."/>
            <person name="Ma J."/>
        </authorList>
    </citation>
    <scope>NUCLEOTIDE SEQUENCE [LARGE SCALE GENOMIC DNA]</scope>
    <source>
        <strain evidence="3">CCUG 50347</strain>
    </source>
</reference>
<evidence type="ECO:0000256" key="1">
    <source>
        <dbReference type="SAM" id="MobiDB-lite"/>
    </source>
</evidence>
<organism evidence="2 3">
    <name type="scientific">Actinomycetospora chibensis</name>
    <dbReference type="NCBI Taxonomy" id="663606"/>
    <lineage>
        <taxon>Bacteria</taxon>
        <taxon>Bacillati</taxon>
        <taxon>Actinomycetota</taxon>
        <taxon>Actinomycetes</taxon>
        <taxon>Pseudonocardiales</taxon>
        <taxon>Pseudonocardiaceae</taxon>
        <taxon>Actinomycetospora</taxon>
    </lineage>
</organism>
<proteinExistence type="predicted"/>
<protein>
    <submittedName>
        <fullName evidence="2">Uncharacterized protein</fullName>
    </submittedName>
</protein>
<gene>
    <name evidence="2" type="ORF">ACFPEL_28980</name>
</gene>
<evidence type="ECO:0000313" key="2">
    <source>
        <dbReference type="EMBL" id="MFC4836472.1"/>
    </source>
</evidence>